<protein>
    <recommendedName>
        <fullName evidence="6">Esterase</fullName>
    </recommendedName>
</protein>
<dbReference type="AlphaFoldDB" id="A0A0R0CQZ9"/>
<comment type="caution">
    <text evidence="4">The sequence shown here is derived from an EMBL/GenBank/DDBJ whole genome shotgun (WGS) entry which is preliminary data.</text>
</comment>
<dbReference type="Proteomes" id="UP000051863">
    <property type="component" value="Unassembled WGS sequence"/>
</dbReference>
<dbReference type="OrthoDB" id="9784036at2"/>
<organism evidence="4 5">
    <name type="scientific">Stenotrophomonas terrae</name>
    <dbReference type="NCBI Taxonomy" id="405446"/>
    <lineage>
        <taxon>Bacteria</taxon>
        <taxon>Pseudomonadati</taxon>
        <taxon>Pseudomonadota</taxon>
        <taxon>Gammaproteobacteria</taxon>
        <taxon>Lysobacterales</taxon>
        <taxon>Lysobacteraceae</taxon>
        <taxon>Stenotrophomonas</taxon>
    </lineage>
</organism>
<gene>
    <name evidence="4" type="ORF">ABB27_07620</name>
</gene>
<dbReference type="Pfam" id="PF00756">
    <property type="entry name" value="Esterase"/>
    <property type="match status" value="1"/>
</dbReference>
<dbReference type="InterPro" id="IPR052558">
    <property type="entry name" value="Siderophore_Hydrolase_D"/>
</dbReference>
<dbReference type="InterPro" id="IPR000801">
    <property type="entry name" value="Esterase-like"/>
</dbReference>
<evidence type="ECO:0000256" key="2">
    <source>
        <dbReference type="ARBA" id="ARBA00022801"/>
    </source>
</evidence>
<evidence type="ECO:0000256" key="1">
    <source>
        <dbReference type="ARBA" id="ARBA00005622"/>
    </source>
</evidence>
<evidence type="ECO:0000256" key="3">
    <source>
        <dbReference type="SAM" id="SignalP"/>
    </source>
</evidence>
<reference evidence="4 5" key="1">
    <citation type="submission" date="2015-05" db="EMBL/GenBank/DDBJ databases">
        <title>Genome sequencing and analysis of members of genus Stenotrophomonas.</title>
        <authorList>
            <person name="Patil P.P."/>
            <person name="Midha S."/>
            <person name="Patil P.B."/>
        </authorList>
    </citation>
    <scope>NUCLEOTIDE SEQUENCE [LARGE SCALE GENOMIC DNA]</scope>
    <source>
        <strain evidence="4 5">DSM 18941</strain>
    </source>
</reference>
<keyword evidence="3" id="KW-0732">Signal</keyword>
<dbReference type="Gene3D" id="3.40.50.1820">
    <property type="entry name" value="alpha/beta hydrolase"/>
    <property type="match status" value="1"/>
</dbReference>
<evidence type="ECO:0008006" key="6">
    <source>
        <dbReference type="Google" id="ProtNLM"/>
    </source>
</evidence>
<dbReference type="RefSeq" id="WP_083491199.1">
    <property type="nucleotide sequence ID" value="NZ_LDJJ01000022.1"/>
</dbReference>
<dbReference type="SUPFAM" id="SSF53474">
    <property type="entry name" value="alpha/beta-Hydrolases"/>
    <property type="match status" value="1"/>
</dbReference>
<keyword evidence="5" id="KW-1185">Reference proteome</keyword>
<feature type="signal peptide" evidence="3">
    <location>
        <begin position="1"/>
        <end position="25"/>
    </location>
</feature>
<accession>A0A0R0CQZ9</accession>
<dbReference type="GO" id="GO:0016788">
    <property type="term" value="F:hydrolase activity, acting on ester bonds"/>
    <property type="evidence" value="ECO:0007669"/>
    <property type="project" value="TreeGrafter"/>
</dbReference>
<proteinExistence type="inferred from homology"/>
<comment type="similarity">
    <text evidence="1">Belongs to the esterase D family.</text>
</comment>
<name>A0A0R0CQZ9_9GAMM</name>
<sequence>MPTFRLAAAAVVLTVAAMGMPLASAQPDPTARVGVTVADATLQGYRFEQLRISSADGQRHYRVHLALPRAAAPAEGYPVAYLLDGNAALMELDAPLLQQLAAQPRPTVLALIAHDNDLRIDGAARSFDYTPRRTPGKAEEFDVMNVQRRSGGADAFLDLIESRIKPAVAAKANLDPARQMLWGHSYGGLFVLHALARRPAAFSDYVAVDPSLWWADGFIVDELEHHAVPLAAPAKLLLIQGRPAAGKPAQRRTDHAARAAGNAQAAVRLDAALREMQGLDVEKQGLPGLSHGQTLGAAIAPALLSLSR</sequence>
<keyword evidence="2" id="KW-0378">Hydrolase</keyword>
<feature type="chain" id="PRO_5006394399" description="Esterase" evidence="3">
    <location>
        <begin position="26"/>
        <end position="308"/>
    </location>
</feature>
<evidence type="ECO:0000313" key="4">
    <source>
        <dbReference type="EMBL" id="KRG68439.1"/>
    </source>
</evidence>
<dbReference type="PANTHER" id="PTHR40841">
    <property type="entry name" value="SIDEROPHORE TRIACETYLFUSARININE C ESTERASE"/>
    <property type="match status" value="1"/>
</dbReference>
<dbReference type="InterPro" id="IPR029058">
    <property type="entry name" value="AB_hydrolase_fold"/>
</dbReference>
<dbReference type="EMBL" id="LDJJ01000022">
    <property type="protein sequence ID" value="KRG68439.1"/>
    <property type="molecule type" value="Genomic_DNA"/>
</dbReference>
<evidence type="ECO:0000313" key="5">
    <source>
        <dbReference type="Proteomes" id="UP000051863"/>
    </source>
</evidence>
<dbReference type="PATRIC" id="fig|405446.3.peg.969"/>
<dbReference type="PANTHER" id="PTHR40841:SF2">
    <property type="entry name" value="SIDEROPHORE-DEGRADING ESTERASE (EUROFUNG)"/>
    <property type="match status" value="1"/>
</dbReference>